<dbReference type="Proteomes" id="UP000231990">
    <property type="component" value="Unassembled WGS sequence"/>
</dbReference>
<proteinExistence type="predicted"/>
<evidence type="ECO:0000313" key="3">
    <source>
        <dbReference type="Proteomes" id="UP000231962"/>
    </source>
</evidence>
<sequence length="794" mass="81735">MVLLFGCGSFTACFKPPAAESVFDYLVFSNFSSAVNVPIAVQVQVTGMTGGTLVVSDGQSPNLTFTADGTQSFGTKLPSFSTYNVSIVSQPVVTPARTCQITNPSGTVLGPATIVQIQCALAFYSVSVQVSGVYSGAPAGLILENNGADRQTINSGNGTYSFPTTIGDQLAYNVTVVQNPVGHTCVFKTTPANSGTMNGAAITLRLNCLSSILVTPGSVLQNSDKIVFRISDPNVSGCTVVAGSPGGATYNINGIAGFTMAFQNNLAGTTDFVIGPPGISPGDWGMVSPATAYVAVSGCQDSAGNIINEGVTPISAVFNVIPAIRYVNASGGSDSNTCQTPGAPCLTIGSGGGITKCGLGFCYILVAGGTYNVTTPITISGKISIVGAYNNTFTSQDPIGNPTIISDVNPACGTSYPGAVCSAIRITNSTLAVNEWIELRKLRIEANRTGQIVTGVYIDSAAPLGQFYLRENLITGMTKSTAFANGDERYGIIVRASQNVNILFNIISGGAGGGISAGVLADAVSAETAIHSNLIDGGFSNNGSGLYAAAIDVRNPIANNNFLIGKNQINPFQYNGGTPPALRSNITFGVKISGVGSSNALFIVANSIFTGDGITGSTAVAYQNPGPTLQVNNNLLFGYGATGSSIALDVTNSPVGSHFSWANDYFAGTLLRMSFTIPSTVAYCDTPNADFSTTLVAPCSIITPPLGNFGTLVSYNRQVQFQTPGTLNDIKYFLPKTSLPFPPCQVVFGGLMPPLPGNFTNIMNSDFLGVARTGANGFTVGAFELDPSASSCAP</sequence>
<dbReference type="EMBL" id="NPDZ01000002">
    <property type="protein sequence ID" value="PJZ74380.1"/>
    <property type="molecule type" value="Genomic_DNA"/>
</dbReference>
<keyword evidence="3" id="KW-1185">Reference proteome</keyword>
<dbReference type="AlphaFoldDB" id="A0A2M9ZQM2"/>
<accession>A0A2M9ZQM2</accession>
<evidence type="ECO:0000313" key="2">
    <source>
        <dbReference type="EMBL" id="PJZ74380.1"/>
    </source>
</evidence>
<evidence type="ECO:0000313" key="1">
    <source>
        <dbReference type="EMBL" id="PJZ70544.1"/>
    </source>
</evidence>
<dbReference type="RefSeq" id="WP_100713112.1">
    <property type="nucleotide sequence ID" value="NZ_NPDY01000003.1"/>
</dbReference>
<organism evidence="2 4">
    <name type="scientific">Leptospira perolatii</name>
    <dbReference type="NCBI Taxonomy" id="2023191"/>
    <lineage>
        <taxon>Bacteria</taxon>
        <taxon>Pseudomonadati</taxon>
        <taxon>Spirochaetota</taxon>
        <taxon>Spirochaetia</taxon>
        <taxon>Leptospirales</taxon>
        <taxon>Leptospiraceae</taxon>
        <taxon>Leptospira</taxon>
    </lineage>
</organism>
<dbReference type="SUPFAM" id="SSF51126">
    <property type="entry name" value="Pectin lyase-like"/>
    <property type="match status" value="1"/>
</dbReference>
<comment type="caution">
    <text evidence="2">The sequence shown here is derived from an EMBL/GenBank/DDBJ whole genome shotgun (WGS) entry which is preliminary data.</text>
</comment>
<dbReference type="EMBL" id="NPDY01000003">
    <property type="protein sequence ID" value="PJZ70544.1"/>
    <property type="molecule type" value="Genomic_DNA"/>
</dbReference>
<gene>
    <name evidence="1" type="ORF">CH360_06035</name>
    <name evidence="2" type="ORF">CH373_05615</name>
</gene>
<name>A0A2M9ZQM2_9LEPT</name>
<dbReference type="Proteomes" id="UP000231962">
    <property type="component" value="Unassembled WGS sequence"/>
</dbReference>
<evidence type="ECO:0000313" key="4">
    <source>
        <dbReference type="Proteomes" id="UP000231990"/>
    </source>
</evidence>
<dbReference type="InterPro" id="IPR011050">
    <property type="entry name" value="Pectin_lyase_fold/virulence"/>
</dbReference>
<protein>
    <submittedName>
        <fullName evidence="2">Uncharacterized protein</fullName>
    </submittedName>
</protein>
<reference evidence="3 4" key="1">
    <citation type="submission" date="2017-07" db="EMBL/GenBank/DDBJ databases">
        <title>Leptospira spp. isolated from tropical soils.</title>
        <authorList>
            <person name="Thibeaux R."/>
            <person name="Iraola G."/>
            <person name="Ferres I."/>
            <person name="Bierque E."/>
            <person name="Girault D."/>
            <person name="Soupe-Gilbert M.-E."/>
            <person name="Picardeau M."/>
            <person name="Goarant C."/>
        </authorList>
    </citation>
    <scope>NUCLEOTIDE SEQUENCE [LARGE SCALE GENOMIC DNA]</scope>
    <source>
        <strain evidence="2 4">FH1-B-B1</strain>
        <strain evidence="1 3">FH1-B-C1</strain>
    </source>
</reference>